<dbReference type="InterPro" id="IPR029058">
    <property type="entry name" value="AB_hydrolase_fold"/>
</dbReference>
<organism evidence="2 3">
    <name type="scientific">Geotrichum candidum</name>
    <name type="common">Oospora lactis</name>
    <name type="synonym">Dipodascus geotrichum</name>
    <dbReference type="NCBI Taxonomy" id="1173061"/>
    <lineage>
        <taxon>Eukaryota</taxon>
        <taxon>Fungi</taxon>
        <taxon>Dikarya</taxon>
        <taxon>Ascomycota</taxon>
        <taxon>Saccharomycotina</taxon>
        <taxon>Dipodascomycetes</taxon>
        <taxon>Dipodascales</taxon>
        <taxon>Dipodascaceae</taxon>
        <taxon>Geotrichum</taxon>
    </lineage>
</organism>
<feature type="compositionally biased region" description="Basic and acidic residues" evidence="1">
    <location>
        <begin position="1"/>
        <end position="11"/>
    </location>
</feature>
<feature type="compositionally biased region" description="Pro residues" evidence="1">
    <location>
        <begin position="69"/>
        <end position="82"/>
    </location>
</feature>
<evidence type="ECO:0008006" key="4">
    <source>
        <dbReference type="Google" id="ProtNLM"/>
    </source>
</evidence>
<evidence type="ECO:0000313" key="2">
    <source>
        <dbReference type="EMBL" id="CDO54397.1"/>
    </source>
</evidence>
<evidence type="ECO:0000313" key="3">
    <source>
        <dbReference type="Proteomes" id="UP000242525"/>
    </source>
</evidence>
<dbReference type="Proteomes" id="UP000242525">
    <property type="component" value="Unassembled WGS sequence"/>
</dbReference>
<feature type="region of interest" description="Disordered" evidence="1">
    <location>
        <begin position="1"/>
        <end position="104"/>
    </location>
</feature>
<comment type="caution">
    <text evidence="2">The sequence shown here is derived from an EMBL/GenBank/DDBJ whole genome shotgun (WGS) entry which is preliminary data.</text>
</comment>
<dbReference type="OrthoDB" id="1393670at2759"/>
<dbReference type="STRING" id="1173061.A0A0J9XAA7"/>
<gene>
    <name evidence="2" type="ORF">BN980_GECA07s04003g</name>
</gene>
<name>A0A0J9XAA7_GEOCN</name>
<sequence length="424" mass="45308">MSELRNEKVEDNPEVALETAPVAPQKAELDPATTATTATTATPATTAAPKSPVPVDATIPQAANEDAPAVPPKDPQASPPPIPDKDNTSVPIGGSQKPLPINPPVGKTFQLHGTGAEVYMTNGGISEAGKSRKMVILLTNSLGLSSSNNLYLADRFARSLGCLVAVPDLFEGDPVTTGGAVLEPSTPTVPTPVANSASESTGPFSFLNQVKTFVVSTAKGFLEDMWSARHTFSHTLPVVQDTTSELLAVYKPARVAIVGYSFGAKYVLHLLSLAPPELPAGYDPTSWTASDDALREADSGDSDEYENIVCGVIVHPSLLDPKDFAHVAKPAHLIYGRDDELLPDTLVRKSIRELEANKRKNGDIQGRAVLTTTVFDNERERKESGNVEPLPHGFAVPGDYLEEVVGDRPNQVFELAVDYIRQRF</sequence>
<accession>A0A0J9XAA7</accession>
<dbReference type="SUPFAM" id="SSF53474">
    <property type="entry name" value="alpha/beta-Hydrolases"/>
    <property type="match status" value="1"/>
</dbReference>
<dbReference type="Gene3D" id="3.40.50.1820">
    <property type="entry name" value="alpha/beta hydrolase"/>
    <property type="match status" value="1"/>
</dbReference>
<keyword evidence="3" id="KW-1185">Reference proteome</keyword>
<dbReference type="PANTHER" id="PTHR17630:SF44">
    <property type="entry name" value="PROTEIN AIM2"/>
    <property type="match status" value="1"/>
</dbReference>
<dbReference type="AlphaFoldDB" id="A0A0J9XAA7"/>
<proteinExistence type="predicted"/>
<evidence type="ECO:0000256" key="1">
    <source>
        <dbReference type="SAM" id="MobiDB-lite"/>
    </source>
</evidence>
<feature type="compositionally biased region" description="Low complexity" evidence="1">
    <location>
        <begin position="31"/>
        <end position="49"/>
    </location>
</feature>
<dbReference type="EMBL" id="CCBN010000007">
    <property type="protein sequence ID" value="CDO54397.1"/>
    <property type="molecule type" value="Genomic_DNA"/>
</dbReference>
<protein>
    <recommendedName>
        <fullName evidence="4">Dienelactone hydrolase domain-containing protein</fullName>
    </recommendedName>
</protein>
<dbReference type="PANTHER" id="PTHR17630">
    <property type="entry name" value="DIENELACTONE HYDROLASE"/>
    <property type="match status" value="1"/>
</dbReference>
<reference evidence="2" key="1">
    <citation type="submission" date="2014-03" db="EMBL/GenBank/DDBJ databases">
        <authorList>
            <person name="Casaregola S."/>
        </authorList>
    </citation>
    <scope>NUCLEOTIDE SEQUENCE [LARGE SCALE GENOMIC DNA]</scope>
    <source>
        <strain evidence="2">CLIB 918</strain>
    </source>
</reference>